<dbReference type="InterPro" id="IPR038765">
    <property type="entry name" value="Papain-like_cys_pep_sf"/>
</dbReference>
<evidence type="ECO:0000256" key="1">
    <source>
        <dbReference type="ARBA" id="ARBA00006547"/>
    </source>
</evidence>
<dbReference type="STRING" id="1156394.T0R5S6"/>
<dbReference type="PANTHER" id="PTHR11786">
    <property type="entry name" value="N-HYDROXYARYLAMINE O-ACETYLTRANSFERASE"/>
    <property type="match status" value="1"/>
</dbReference>
<sequence length="278" mass="30644">MTSTADGIDMDAYWGRLGLTCHDLASYAPRSLELLTLLQVTHAIAIPFENLTPARVFPVNPDHVDASIPGQVVSIAADKIFQKLVRDRRGGYCFETNGLFALVLRSLGYQVDTIGGRVVLPAPDLAQPYYELQALTHTLLLVYIEGDATPYLCDVGFGGRGMPPRPMRLCTTASIELATGERYGLARVRVNHAIHASAYGGCMDMAAKDYEMANWYCSTSPFPNMTQYAIVARRTGKQLLTLRNRSFSVIENGCVVESRAIEDHELLDLLRDRFGLAP</sequence>
<dbReference type="VEuPathDB" id="FungiDB:SDRG_14734"/>
<dbReference type="InterPro" id="IPR001447">
    <property type="entry name" value="Arylamine_N-AcTrfase"/>
</dbReference>
<dbReference type="RefSeq" id="XP_008619108.1">
    <property type="nucleotide sequence ID" value="XM_008620886.1"/>
</dbReference>
<name>T0R5S6_SAPDV</name>
<dbReference type="SUPFAM" id="SSF54001">
    <property type="entry name" value="Cysteine proteinases"/>
    <property type="match status" value="1"/>
</dbReference>
<dbReference type="Gene3D" id="2.40.128.150">
    <property type="entry name" value="Cysteine proteinases"/>
    <property type="match status" value="1"/>
</dbReference>
<evidence type="ECO:0000313" key="2">
    <source>
        <dbReference type="EMBL" id="EQC27408.1"/>
    </source>
</evidence>
<dbReference type="AlphaFoldDB" id="T0R5S6"/>
<accession>T0R5S6</accession>
<comment type="similarity">
    <text evidence="1">Belongs to the arylamine N-acetyltransferase family.</text>
</comment>
<dbReference type="OrthoDB" id="10260017at2759"/>
<proteinExistence type="inferred from homology"/>
<evidence type="ECO:0000313" key="3">
    <source>
        <dbReference type="Proteomes" id="UP000030762"/>
    </source>
</evidence>
<dbReference type="EMBL" id="JH767208">
    <property type="protein sequence ID" value="EQC27408.1"/>
    <property type="molecule type" value="Genomic_DNA"/>
</dbReference>
<keyword evidence="3" id="KW-1185">Reference proteome</keyword>
<gene>
    <name evidence="2" type="ORF">SDRG_14734</name>
</gene>
<dbReference type="OMA" id="KDYEMAN"/>
<dbReference type="PANTHER" id="PTHR11786:SF0">
    <property type="entry name" value="ARYLAMINE N-ACETYLTRANSFERASE 4-RELATED"/>
    <property type="match status" value="1"/>
</dbReference>
<organism evidence="2 3">
    <name type="scientific">Saprolegnia diclina (strain VS20)</name>
    <dbReference type="NCBI Taxonomy" id="1156394"/>
    <lineage>
        <taxon>Eukaryota</taxon>
        <taxon>Sar</taxon>
        <taxon>Stramenopiles</taxon>
        <taxon>Oomycota</taxon>
        <taxon>Saprolegniomycetes</taxon>
        <taxon>Saprolegniales</taxon>
        <taxon>Saprolegniaceae</taxon>
        <taxon>Saprolegnia</taxon>
    </lineage>
</organism>
<dbReference type="Proteomes" id="UP000030762">
    <property type="component" value="Unassembled WGS sequence"/>
</dbReference>
<dbReference type="Gene3D" id="3.30.2140.10">
    <property type="entry name" value="Arylamine N-acetyltransferase"/>
    <property type="match status" value="1"/>
</dbReference>
<dbReference type="Pfam" id="PF00797">
    <property type="entry name" value="Acetyltransf_2"/>
    <property type="match status" value="1"/>
</dbReference>
<dbReference type="GeneID" id="19955461"/>
<dbReference type="InParanoid" id="T0R5S6"/>
<reference evidence="2 3" key="1">
    <citation type="submission" date="2012-04" db="EMBL/GenBank/DDBJ databases">
        <title>The Genome Sequence of Saprolegnia declina VS20.</title>
        <authorList>
            <consortium name="The Broad Institute Genome Sequencing Platform"/>
            <person name="Russ C."/>
            <person name="Nusbaum C."/>
            <person name="Tyler B."/>
            <person name="van West P."/>
            <person name="Dieguez-Uribeondo J."/>
            <person name="de Bruijn I."/>
            <person name="Tripathy S."/>
            <person name="Jiang R."/>
            <person name="Young S.K."/>
            <person name="Zeng Q."/>
            <person name="Gargeya S."/>
            <person name="Fitzgerald M."/>
            <person name="Haas B."/>
            <person name="Abouelleil A."/>
            <person name="Alvarado L."/>
            <person name="Arachchi H.M."/>
            <person name="Berlin A."/>
            <person name="Chapman S.B."/>
            <person name="Goldberg J."/>
            <person name="Griggs A."/>
            <person name="Gujja S."/>
            <person name="Hansen M."/>
            <person name="Howarth C."/>
            <person name="Imamovic A."/>
            <person name="Larimer J."/>
            <person name="McCowen C."/>
            <person name="Montmayeur A."/>
            <person name="Murphy C."/>
            <person name="Neiman D."/>
            <person name="Pearson M."/>
            <person name="Priest M."/>
            <person name="Roberts A."/>
            <person name="Saif S."/>
            <person name="Shea T."/>
            <person name="Sisk P."/>
            <person name="Sykes S."/>
            <person name="Wortman J."/>
            <person name="Nusbaum C."/>
            <person name="Birren B."/>
        </authorList>
    </citation>
    <scope>NUCLEOTIDE SEQUENCE [LARGE SCALE GENOMIC DNA]</scope>
    <source>
        <strain evidence="2 3">VS20</strain>
    </source>
</reference>
<dbReference type="GO" id="GO:0016407">
    <property type="term" value="F:acetyltransferase activity"/>
    <property type="evidence" value="ECO:0007669"/>
    <property type="project" value="InterPro"/>
</dbReference>
<protein>
    <submittedName>
        <fullName evidence="2">Uncharacterized protein</fullName>
    </submittedName>
</protein>